<organism evidence="1 2">
    <name type="scientific">Araneus ventricosus</name>
    <name type="common">Orbweaver spider</name>
    <name type="synonym">Epeira ventricosa</name>
    <dbReference type="NCBI Taxonomy" id="182803"/>
    <lineage>
        <taxon>Eukaryota</taxon>
        <taxon>Metazoa</taxon>
        <taxon>Ecdysozoa</taxon>
        <taxon>Arthropoda</taxon>
        <taxon>Chelicerata</taxon>
        <taxon>Arachnida</taxon>
        <taxon>Araneae</taxon>
        <taxon>Araneomorphae</taxon>
        <taxon>Entelegynae</taxon>
        <taxon>Araneoidea</taxon>
        <taxon>Araneidae</taxon>
        <taxon>Araneus</taxon>
    </lineage>
</organism>
<evidence type="ECO:0000313" key="1">
    <source>
        <dbReference type="EMBL" id="GBL73992.1"/>
    </source>
</evidence>
<gene>
    <name evidence="1" type="ORF">AVEN_230914_1</name>
</gene>
<comment type="caution">
    <text evidence="1">The sequence shown here is derived from an EMBL/GenBank/DDBJ whole genome shotgun (WGS) entry which is preliminary data.</text>
</comment>
<protein>
    <submittedName>
        <fullName evidence="1">Uncharacterized protein</fullName>
    </submittedName>
</protein>
<sequence length="116" mass="13232">MNATDPSVLASRGRQSDGLYQCRCEWLLYQQLPRSAERLDCGRQRRDEANEFSIPPVTSPSLARLRKKSRLLRHHKPRSRLFATHTTTCSGRYWTTAIGISAGHWPPPVCDSPTLR</sequence>
<keyword evidence="2" id="KW-1185">Reference proteome</keyword>
<reference evidence="1 2" key="1">
    <citation type="journal article" date="2019" name="Sci. Rep.">
        <title>Orb-weaving spider Araneus ventricosus genome elucidates the spidroin gene catalogue.</title>
        <authorList>
            <person name="Kono N."/>
            <person name="Nakamura H."/>
            <person name="Ohtoshi R."/>
            <person name="Moran D.A.P."/>
            <person name="Shinohara A."/>
            <person name="Yoshida Y."/>
            <person name="Fujiwara M."/>
            <person name="Mori M."/>
            <person name="Tomita M."/>
            <person name="Arakawa K."/>
        </authorList>
    </citation>
    <scope>NUCLEOTIDE SEQUENCE [LARGE SCALE GENOMIC DNA]</scope>
</reference>
<dbReference type="EMBL" id="BGPR01000004">
    <property type="protein sequence ID" value="GBL73992.1"/>
    <property type="molecule type" value="Genomic_DNA"/>
</dbReference>
<dbReference type="AlphaFoldDB" id="A0A4Y2A2H9"/>
<name>A0A4Y2A2H9_ARAVE</name>
<evidence type="ECO:0000313" key="2">
    <source>
        <dbReference type="Proteomes" id="UP000499080"/>
    </source>
</evidence>
<accession>A0A4Y2A2H9</accession>
<proteinExistence type="predicted"/>
<dbReference type="Proteomes" id="UP000499080">
    <property type="component" value="Unassembled WGS sequence"/>
</dbReference>
<dbReference type="OrthoDB" id="10626338at2759"/>